<accession>A0A6I4T832</accession>
<dbReference type="OrthoDB" id="3078668at2"/>
<proteinExistence type="predicted"/>
<organism evidence="1 2">
    <name type="scientific">Altericroceibacterium endophyticum</name>
    <dbReference type="NCBI Taxonomy" id="1808508"/>
    <lineage>
        <taxon>Bacteria</taxon>
        <taxon>Pseudomonadati</taxon>
        <taxon>Pseudomonadota</taxon>
        <taxon>Alphaproteobacteria</taxon>
        <taxon>Sphingomonadales</taxon>
        <taxon>Erythrobacteraceae</taxon>
        <taxon>Altericroceibacterium</taxon>
    </lineage>
</organism>
<dbReference type="Pfam" id="PF04985">
    <property type="entry name" value="Phage_tube"/>
    <property type="match status" value="1"/>
</dbReference>
<dbReference type="InterPro" id="IPR006498">
    <property type="entry name" value="Tail_tube"/>
</dbReference>
<gene>
    <name evidence="1" type="ORF">GRI91_10880</name>
</gene>
<keyword evidence="2" id="KW-1185">Reference proteome</keyword>
<dbReference type="EMBL" id="WTYT01000004">
    <property type="protein sequence ID" value="MXO66261.1"/>
    <property type="molecule type" value="Genomic_DNA"/>
</dbReference>
<dbReference type="RefSeq" id="WP_160736688.1">
    <property type="nucleotide sequence ID" value="NZ_WTYT01000004.1"/>
</dbReference>
<protein>
    <submittedName>
        <fullName evidence="1">Phage major tail tube protein</fullName>
    </submittedName>
</protein>
<comment type="caution">
    <text evidence="1">The sequence shown here is derived from an EMBL/GenBank/DDBJ whole genome shotgun (WGS) entry which is preliminary data.</text>
</comment>
<dbReference type="AlphaFoldDB" id="A0A6I4T832"/>
<sequence>MGLPKTIKYMNVYADGDSFLGESSEVTLPKLARKIEDWRGGGHDAALGVDLGGEALEFEWKAGGFLEKVYTQFGAASVNALQLRFVGSIQDDGTGQVKTIDITVRGRHQEIDPGSAKGGEIGETTTKTRCAYYKLMVDGRTLIEKDELNMVFIVNGVDRLAQHRAALGI</sequence>
<evidence type="ECO:0000313" key="1">
    <source>
        <dbReference type="EMBL" id="MXO66261.1"/>
    </source>
</evidence>
<dbReference type="NCBIfam" id="TIGR01611">
    <property type="entry name" value="tail_tube"/>
    <property type="match status" value="1"/>
</dbReference>
<reference evidence="1 2" key="1">
    <citation type="submission" date="2019-12" db="EMBL/GenBank/DDBJ databases">
        <title>Genomic-based taxomic classification of the family Erythrobacteraceae.</title>
        <authorList>
            <person name="Xu L."/>
        </authorList>
    </citation>
    <scope>NUCLEOTIDE SEQUENCE [LARGE SCALE GENOMIC DNA]</scope>
    <source>
        <strain evidence="1 2">LMG 29518</strain>
    </source>
</reference>
<name>A0A6I4T832_9SPHN</name>
<dbReference type="Proteomes" id="UP000438476">
    <property type="component" value="Unassembled WGS sequence"/>
</dbReference>
<evidence type="ECO:0000313" key="2">
    <source>
        <dbReference type="Proteomes" id="UP000438476"/>
    </source>
</evidence>